<evidence type="ECO:0000256" key="7">
    <source>
        <dbReference type="ARBA" id="ARBA00023224"/>
    </source>
</evidence>
<comment type="caution">
    <text evidence="11">The sequence shown here is derived from an EMBL/GenBank/DDBJ whole genome shotgun (WGS) entry which is preliminary data.</text>
</comment>
<keyword evidence="5 9" id="KW-0472">Membrane</keyword>
<keyword evidence="6 8" id="KW-0675">Receptor</keyword>
<dbReference type="GO" id="GO:0016020">
    <property type="term" value="C:membrane"/>
    <property type="evidence" value="ECO:0007669"/>
    <property type="project" value="UniProtKB-SubCell"/>
</dbReference>
<dbReference type="InterPro" id="IPR000276">
    <property type="entry name" value="GPCR_Rhodpsn"/>
</dbReference>
<evidence type="ECO:0000256" key="9">
    <source>
        <dbReference type="SAM" id="Phobius"/>
    </source>
</evidence>
<dbReference type="PROSITE" id="PS00237">
    <property type="entry name" value="G_PROTEIN_RECEP_F1_1"/>
    <property type="match status" value="1"/>
</dbReference>
<evidence type="ECO:0000259" key="10">
    <source>
        <dbReference type="PROSITE" id="PS50262"/>
    </source>
</evidence>
<feature type="non-terminal residue" evidence="11">
    <location>
        <position position="1"/>
    </location>
</feature>
<dbReference type="PRINTS" id="PR00237">
    <property type="entry name" value="GPCRRHODOPSN"/>
</dbReference>
<evidence type="ECO:0000256" key="1">
    <source>
        <dbReference type="ARBA" id="ARBA00004141"/>
    </source>
</evidence>
<name>A0AAV2IHF1_LYMST</name>
<protein>
    <recommendedName>
        <fullName evidence="10">G-protein coupled receptors family 1 profile domain-containing protein</fullName>
    </recommendedName>
</protein>
<dbReference type="AlphaFoldDB" id="A0AAV2IHF1"/>
<dbReference type="InterPro" id="IPR017452">
    <property type="entry name" value="GPCR_Rhodpsn_7TM"/>
</dbReference>
<organism evidence="11 12">
    <name type="scientific">Lymnaea stagnalis</name>
    <name type="common">Great pond snail</name>
    <name type="synonym">Helix stagnalis</name>
    <dbReference type="NCBI Taxonomy" id="6523"/>
    <lineage>
        <taxon>Eukaryota</taxon>
        <taxon>Metazoa</taxon>
        <taxon>Spiralia</taxon>
        <taxon>Lophotrochozoa</taxon>
        <taxon>Mollusca</taxon>
        <taxon>Gastropoda</taxon>
        <taxon>Heterobranchia</taxon>
        <taxon>Euthyneura</taxon>
        <taxon>Panpulmonata</taxon>
        <taxon>Hygrophila</taxon>
        <taxon>Lymnaeoidea</taxon>
        <taxon>Lymnaeidae</taxon>
        <taxon>Lymnaea</taxon>
    </lineage>
</organism>
<comment type="similarity">
    <text evidence="8">Belongs to the G-protein coupled receptor 1 family.</text>
</comment>
<gene>
    <name evidence="11" type="ORF">GSLYS_00018995001</name>
</gene>
<evidence type="ECO:0000256" key="4">
    <source>
        <dbReference type="ARBA" id="ARBA00023040"/>
    </source>
</evidence>
<dbReference type="CDD" id="cd00637">
    <property type="entry name" value="7tm_classA_rhodopsin-like"/>
    <property type="match status" value="1"/>
</dbReference>
<dbReference type="EMBL" id="CAXITT010000717">
    <property type="protein sequence ID" value="CAL1545512.1"/>
    <property type="molecule type" value="Genomic_DNA"/>
</dbReference>
<proteinExistence type="inferred from homology"/>
<dbReference type="Gene3D" id="1.20.1070.10">
    <property type="entry name" value="Rhodopsin 7-helix transmembrane proteins"/>
    <property type="match status" value="1"/>
</dbReference>
<feature type="transmembrane region" description="Helical" evidence="9">
    <location>
        <begin position="253"/>
        <end position="273"/>
    </location>
</feature>
<feature type="transmembrane region" description="Helical" evidence="9">
    <location>
        <begin position="116"/>
        <end position="137"/>
    </location>
</feature>
<keyword evidence="3 9" id="KW-1133">Transmembrane helix</keyword>
<evidence type="ECO:0000256" key="8">
    <source>
        <dbReference type="RuleBase" id="RU000688"/>
    </source>
</evidence>
<feature type="transmembrane region" description="Helical" evidence="9">
    <location>
        <begin position="143"/>
        <end position="167"/>
    </location>
</feature>
<dbReference type="SUPFAM" id="SSF81321">
    <property type="entry name" value="Family A G protein-coupled receptor-like"/>
    <property type="match status" value="1"/>
</dbReference>
<feature type="transmembrane region" description="Helical" evidence="9">
    <location>
        <begin position="213"/>
        <end position="241"/>
    </location>
</feature>
<sequence>YALLSYTWLYCALGLPANTLTIITLLKCQTRSPASLLKVYLAVTDNTALVAKLVEANLKVYTVISSSFACKFFYVPSVTLTTIANWTLVLICAERFLTICCPLKRRQWISVKRCKIIFSSMSLGLLLYIFGFCYPLMIPQQLFLLVQGTFMVIIPFFVITALTGAVIRVLHKYQKERLCLFENSSTPQIDRMLNNIAASEQTTKVAARMENTLSLLMILAACLYFVVYAPYNVMILIVLPLCSYDRNVSLTTLVFFILADSSHVLNCFLYFSLVKGFRSDVLKVIRF</sequence>
<dbReference type="PANTHER" id="PTHR24243:SF208">
    <property type="entry name" value="PYROKININ-1 RECEPTOR"/>
    <property type="match status" value="1"/>
</dbReference>
<evidence type="ECO:0000313" key="12">
    <source>
        <dbReference type="Proteomes" id="UP001497497"/>
    </source>
</evidence>
<evidence type="ECO:0000256" key="2">
    <source>
        <dbReference type="ARBA" id="ARBA00022692"/>
    </source>
</evidence>
<evidence type="ECO:0000256" key="6">
    <source>
        <dbReference type="ARBA" id="ARBA00023170"/>
    </source>
</evidence>
<dbReference type="GO" id="GO:0004930">
    <property type="term" value="F:G protein-coupled receptor activity"/>
    <property type="evidence" value="ECO:0007669"/>
    <property type="project" value="UniProtKB-KW"/>
</dbReference>
<dbReference type="Proteomes" id="UP001497497">
    <property type="component" value="Unassembled WGS sequence"/>
</dbReference>
<feature type="domain" description="G-protein coupled receptors family 1 profile" evidence="10">
    <location>
        <begin position="17"/>
        <end position="270"/>
    </location>
</feature>
<keyword evidence="4 8" id="KW-0297">G-protein coupled receptor</keyword>
<evidence type="ECO:0000256" key="3">
    <source>
        <dbReference type="ARBA" id="ARBA00022989"/>
    </source>
</evidence>
<feature type="transmembrane region" description="Helical" evidence="9">
    <location>
        <begin position="6"/>
        <end position="26"/>
    </location>
</feature>
<comment type="subcellular location">
    <subcellularLocation>
        <location evidence="1">Membrane</location>
        <topology evidence="1">Multi-pass membrane protein</topology>
    </subcellularLocation>
</comment>
<evidence type="ECO:0000313" key="11">
    <source>
        <dbReference type="EMBL" id="CAL1545512.1"/>
    </source>
</evidence>
<accession>A0AAV2IHF1</accession>
<evidence type="ECO:0000256" key="5">
    <source>
        <dbReference type="ARBA" id="ARBA00023136"/>
    </source>
</evidence>
<dbReference type="PANTHER" id="PTHR24243">
    <property type="entry name" value="G-PROTEIN COUPLED RECEPTOR"/>
    <property type="match status" value="1"/>
</dbReference>
<reference evidence="11 12" key="1">
    <citation type="submission" date="2024-04" db="EMBL/GenBank/DDBJ databases">
        <authorList>
            <consortium name="Genoscope - CEA"/>
            <person name="William W."/>
        </authorList>
    </citation>
    <scope>NUCLEOTIDE SEQUENCE [LARGE SCALE GENOMIC DNA]</scope>
</reference>
<keyword evidence="7 8" id="KW-0807">Transducer</keyword>
<dbReference type="PROSITE" id="PS50262">
    <property type="entry name" value="G_PROTEIN_RECEP_F1_2"/>
    <property type="match status" value="1"/>
</dbReference>
<dbReference type="Pfam" id="PF00001">
    <property type="entry name" value="7tm_1"/>
    <property type="match status" value="1"/>
</dbReference>
<keyword evidence="2 8" id="KW-0812">Transmembrane</keyword>
<keyword evidence="12" id="KW-1185">Reference proteome</keyword>